<dbReference type="Proteomes" id="UP000254069">
    <property type="component" value="Unassembled WGS sequence"/>
</dbReference>
<accession>A0A379YPH8</accession>
<evidence type="ECO:0000313" key="4">
    <source>
        <dbReference type="EMBL" id="SUI47457.1"/>
    </source>
</evidence>
<dbReference type="PRINTS" id="PR00598">
    <property type="entry name" value="HTHMARR"/>
</dbReference>
<keyword evidence="1" id="KW-0805">Transcription regulation</keyword>
<keyword evidence="3" id="KW-0804">Transcription</keyword>
<evidence type="ECO:0000256" key="1">
    <source>
        <dbReference type="ARBA" id="ARBA00023015"/>
    </source>
</evidence>
<dbReference type="Pfam" id="PF01047">
    <property type="entry name" value="MarR"/>
    <property type="match status" value="1"/>
</dbReference>
<keyword evidence="2" id="KW-0238">DNA-binding</keyword>
<dbReference type="PROSITE" id="PS50995">
    <property type="entry name" value="HTH_MARR_2"/>
    <property type="match status" value="1"/>
</dbReference>
<dbReference type="PANTHER" id="PTHR42756">
    <property type="entry name" value="TRANSCRIPTIONAL REGULATOR, MARR"/>
    <property type="match status" value="1"/>
</dbReference>
<accession>A0A3G4UM90</accession>
<dbReference type="GO" id="GO:0003700">
    <property type="term" value="F:DNA-binding transcription factor activity"/>
    <property type="evidence" value="ECO:0007669"/>
    <property type="project" value="InterPro"/>
</dbReference>
<dbReference type="GO" id="GO:0003677">
    <property type="term" value="F:DNA binding"/>
    <property type="evidence" value="ECO:0007669"/>
    <property type="project" value="UniProtKB-KW"/>
</dbReference>
<evidence type="ECO:0000313" key="5">
    <source>
        <dbReference type="Proteomes" id="UP000254069"/>
    </source>
</evidence>
<reference evidence="4 5" key="1">
    <citation type="submission" date="2018-06" db="EMBL/GenBank/DDBJ databases">
        <authorList>
            <consortium name="Pathogen Informatics"/>
            <person name="Doyle S."/>
        </authorList>
    </citation>
    <scope>NUCLEOTIDE SEQUENCE [LARGE SCALE GENOMIC DNA]</scope>
    <source>
        <strain evidence="4 5">NCTC10738</strain>
    </source>
</reference>
<organism evidence="4 5">
    <name type="scientific">Shewanella algae</name>
    <dbReference type="NCBI Taxonomy" id="38313"/>
    <lineage>
        <taxon>Bacteria</taxon>
        <taxon>Pseudomonadati</taxon>
        <taxon>Pseudomonadota</taxon>
        <taxon>Gammaproteobacteria</taxon>
        <taxon>Alteromonadales</taxon>
        <taxon>Shewanellaceae</taxon>
        <taxon>Shewanella</taxon>
    </lineage>
</organism>
<dbReference type="SMART" id="SM00347">
    <property type="entry name" value="HTH_MARR"/>
    <property type="match status" value="1"/>
</dbReference>
<dbReference type="RefSeq" id="WP_115389025.1">
    <property type="nucleotide sequence ID" value="NZ_CP032415.1"/>
</dbReference>
<dbReference type="Gene3D" id="1.10.10.10">
    <property type="entry name" value="Winged helix-like DNA-binding domain superfamily/Winged helix DNA-binding domain"/>
    <property type="match status" value="1"/>
</dbReference>
<evidence type="ECO:0000256" key="2">
    <source>
        <dbReference type="ARBA" id="ARBA00023125"/>
    </source>
</evidence>
<dbReference type="InterPro" id="IPR000835">
    <property type="entry name" value="HTH_MarR-typ"/>
</dbReference>
<dbReference type="KEGG" id="salg:BS332_13285"/>
<dbReference type="PROSITE" id="PS01117">
    <property type="entry name" value="HTH_MARR_1"/>
    <property type="match status" value="1"/>
</dbReference>
<dbReference type="AlphaFoldDB" id="A0A379YPH8"/>
<evidence type="ECO:0000256" key="3">
    <source>
        <dbReference type="ARBA" id="ARBA00023163"/>
    </source>
</evidence>
<dbReference type="EMBL" id="UGYO01000001">
    <property type="protein sequence ID" value="SUI47457.1"/>
    <property type="molecule type" value="Genomic_DNA"/>
</dbReference>
<keyword evidence="5" id="KW-1185">Reference proteome</keyword>
<proteinExistence type="predicted"/>
<dbReference type="PANTHER" id="PTHR42756:SF1">
    <property type="entry name" value="TRANSCRIPTIONAL REPRESSOR OF EMRAB OPERON"/>
    <property type="match status" value="1"/>
</dbReference>
<dbReference type="InterPro" id="IPR036390">
    <property type="entry name" value="WH_DNA-bd_sf"/>
</dbReference>
<protein>
    <submittedName>
        <fullName evidence="4">Uncharacterized HTH-type transcriptional regulator yusO</fullName>
    </submittedName>
</protein>
<sequence length="184" mass="20483">MSQEELKTQTHKPQAHKPQAKDIKDGVDTIVSQWLAAGVTDDLQPMEVFGRLARIHKHIETEILRCHGEFGLRQGEFDVLATLRRSGEPYTLTPGQLHQSMMLTSGAMTSRLDKLEQKGLICRSHCTEDRRAVNVKLTAEGKAKVEAVLPAHMAAQQQLLKGISVKDRQKLAALLKGWLGELES</sequence>
<dbReference type="SUPFAM" id="SSF46785">
    <property type="entry name" value="Winged helix' DNA-binding domain"/>
    <property type="match status" value="1"/>
</dbReference>
<dbReference type="InterPro" id="IPR036388">
    <property type="entry name" value="WH-like_DNA-bd_sf"/>
</dbReference>
<dbReference type="InterPro" id="IPR023187">
    <property type="entry name" value="Tscrpt_reg_MarR-type_CS"/>
</dbReference>
<gene>
    <name evidence="4" type="primary">yusO_1</name>
    <name evidence="4" type="ORF">NCTC10738_00291</name>
</gene>
<name>A0A379YPH8_9GAMM</name>